<dbReference type="AlphaFoldDB" id="A0A7K1USV5"/>
<feature type="transmembrane region" description="Helical" evidence="1">
    <location>
        <begin position="72"/>
        <end position="91"/>
    </location>
</feature>
<name>A0A7K1USV5_9NOCA</name>
<dbReference type="EMBL" id="WRPP01000001">
    <property type="protein sequence ID" value="MVU76978.1"/>
    <property type="molecule type" value="Genomic_DNA"/>
</dbReference>
<organism evidence="2 3">
    <name type="scientific">Nocardia terrae</name>
    <dbReference type="NCBI Taxonomy" id="2675851"/>
    <lineage>
        <taxon>Bacteria</taxon>
        <taxon>Bacillati</taxon>
        <taxon>Actinomycetota</taxon>
        <taxon>Actinomycetes</taxon>
        <taxon>Mycobacteriales</taxon>
        <taxon>Nocardiaceae</taxon>
        <taxon>Nocardia</taxon>
    </lineage>
</organism>
<keyword evidence="1" id="KW-0472">Membrane</keyword>
<gene>
    <name evidence="2" type="ORF">GPX89_06925</name>
</gene>
<keyword evidence="1" id="KW-1133">Transmembrane helix</keyword>
<reference evidence="2 3" key="1">
    <citation type="submission" date="2019-12" db="EMBL/GenBank/DDBJ databases">
        <title>Nocardia sp. nov. ET3-3 isolated from soil.</title>
        <authorList>
            <person name="Kanchanasin P."/>
            <person name="Tanasupawat S."/>
            <person name="Yuki M."/>
            <person name="Kudo T."/>
        </authorList>
    </citation>
    <scope>NUCLEOTIDE SEQUENCE [LARGE SCALE GENOMIC DNA]</scope>
    <source>
        <strain evidence="2 3">ET3-3</strain>
    </source>
</reference>
<dbReference type="Proteomes" id="UP000466794">
    <property type="component" value="Unassembled WGS sequence"/>
</dbReference>
<proteinExistence type="predicted"/>
<keyword evidence="1" id="KW-0812">Transmembrane</keyword>
<dbReference type="RefSeq" id="WP_157355794.1">
    <property type="nucleotide sequence ID" value="NZ_WRPP01000001.1"/>
</dbReference>
<feature type="transmembrane region" description="Helical" evidence="1">
    <location>
        <begin position="30"/>
        <end position="51"/>
    </location>
</feature>
<evidence type="ECO:0000256" key="1">
    <source>
        <dbReference type="SAM" id="Phobius"/>
    </source>
</evidence>
<comment type="caution">
    <text evidence="2">The sequence shown here is derived from an EMBL/GenBank/DDBJ whole genome shotgun (WGS) entry which is preliminary data.</text>
</comment>
<protein>
    <submittedName>
        <fullName evidence="2">Uncharacterized protein</fullName>
    </submittedName>
</protein>
<keyword evidence="3" id="KW-1185">Reference proteome</keyword>
<sequence length="107" mass="11284">MFRVFELLGLLAPAAGAALAVYYRRRLGGAFPYAVAAAVIALGGSAVALISERTLWLGGDAEGMSEHLEVGAALRNLLLIVAWVLLLVAIARHRRTADSEAGTAVRR</sequence>
<evidence type="ECO:0000313" key="3">
    <source>
        <dbReference type="Proteomes" id="UP000466794"/>
    </source>
</evidence>
<accession>A0A7K1USV5</accession>
<evidence type="ECO:0000313" key="2">
    <source>
        <dbReference type="EMBL" id="MVU76978.1"/>
    </source>
</evidence>